<comment type="pathway">
    <text evidence="1 9">Cofactor biosynthesis; (R)-pantothenate biosynthesis; (R)-pantothenate from (R)-pantoate and beta-alanine: step 1/1.</text>
</comment>
<evidence type="ECO:0000256" key="7">
    <source>
        <dbReference type="ARBA" id="ARBA00022840"/>
    </source>
</evidence>
<name>A0A942UBW8_9BACI</name>
<feature type="binding site" evidence="9">
    <location>
        <begin position="30"/>
        <end position="37"/>
    </location>
    <ligand>
        <name>ATP</name>
        <dbReference type="ChEBI" id="CHEBI:30616"/>
    </ligand>
</feature>
<dbReference type="AlphaFoldDB" id="A0A942UBW8"/>
<dbReference type="GO" id="GO:0004592">
    <property type="term" value="F:pantoate-beta-alanine ligase activity"/>
    <property type="evidence" value="ECO:0007669"/>
    <property type="project" value="UniProtKB-UniRule"/>
</dbReference>
<comment type="caution">
    <text evidence="10">The sequence shown here is derived from an EMBL/GenBank/DDBJ whole genome shotgun (WGS) entry which is preliminary data.</text>
</comment>
<dbReference type="GO" id="GO:0005829">
    <property type="term" value="C:cytosol"/>
    <property type="evidence" value="ECO:0007669"/>
    <property type="project" value="TreeGrafter"/>
</dbReference>
<evidence type="ECO:0000256" key="8">
    <source>
        <dbReference type="ARBA" id="ARBA00048258"/>
    </source>
</evidence>
<dbReference type="PANTHER" id="PTHR21299">
    <property type="entry name" value="CYTIDYLATE KINASE/PANTOATE-BETA-ALANINE LIGASE"/>
    <property type="match status" value="1"/>
</dbReference>
<evidence type="ECO:0000256" key="9">
    <source>
        <dbReference type="HAMAP-Rule" id="MF_00158"/>
    </source>
</evidence>
<keyword evidence="5 9" id="KW-0566">Pantothenate biosynthesis</keyword>
<dbReference type="Pfam" id="PF02569">
    <property type="entry name" value="Pantoate_ligase"/>
    <property type="match status" value="1"/>
</dbReference>
<dbReference type="RefSeq" id="WP_213120385.1">
    <property type="nucleotide sequence ID" value="NZ_JAGYPF010000005.1"/>
</dbReference>
<dbReference type="Proteomes" id="UP000679749">
    <property type="component" value="Unassembled WGS sequence"/>
</dbReference>
<sequence length="282" mass="31840">MKVITTIKEMQTEIKQQKSEGKSIGFVPTMGYLHEGHLTLIKQARQENDIVVLSIFVNPLQFGPTEDFSTYPRDFERDRALAECEHVDYIFYPTVNEMYPTEPSVKVIVQARTDVLCGKSRPGHFDGVATVVSKLFHIVMPTRAYFGKKDAQQVAVIEGLVSDLNFPLDVVAVEIVREEDGLAKSSRNVNLLPEEREQAVVLYKSLQEAKKAIDQGEQNPHSLIILMKEMITSNSSGVVDYAEIYSYPQLKPLEKLEGRIIIALAVKFTKVRLIDNLILDIE</sequence>
<feature type="binding site" evidence="9">
    <location>
        <position position="61"/>
    </location>
    <ligand>
        <name>(R)-pantoate</name>
        <dbReference type="ChEBI" id="CHEBI:15980"/>
    </ligand>
</feature>
<protein>
    <recommendedName>
        <fullName evidence="9">Pantothenate synthetase</fullName>
        <shortName evidence="9">PS</shortName>
        <ecNumber evidence="9">6.3.2.1</ecNumber>
    </recommendedName>
    <alternativeName>
        <fullName evidence="9">Pantoate--beta-alanine ligase</fullName>
    </alternativeName>
    <alternativeName>
        <fullName evidence="9">Pantoate-activating enzyme</fullName>
    </alternativeName>
</protein>
<comment type="subcellular location">
    <subcellularLocation>
        <location evidence="9">Cytoplasm</location>
    </subcellularLocation>
</comment>
<evidence type="ECO:0000313" key="11">
    <source>
        <dbReference type="Proteomes" id="UP000679749"/>
    </source>
</evidence>
<dbReference type="GO" id="GO:0005524">
    <property type="term" value="F:ATP binding"/>
    <property type="evidence" value="ECO:0007669"/>
    <property type="project" value="UniProtKB-KW"/>
</dbReference>
<keyword evidence="11" id="KW-1185">Reference proteome</keyword>
<dbReference type="FunFam" id="3.40.50.620:FF:000013">
    <property type="entry name" value="Pantothenate synthetase"/>
    <property type="match status" value="1"/>
</dbReference>
<feature type="binding site" evidence="9">
    <location>
        <position position="153"/>
    </location>
    <ligand>
        <name>(R)-pantoate</name>
        <dbReference type="ChEBI" id="CHEBI:15980"/>
    </ligand>
</feature>
<evidence type="ECO:0000256" key="4">
    <source>
        <dbReference type="ARBA" id="ARBA00022598"/>
    </source>
</evidence>
<dbReference type="EMBL" id="JAGYPF010000005">
    <property type="protein sequence ID" value="MBS4215883.1"/>
    <property type="molecule type" value="Genomic_DNA"/>
</dbReference>
<dbReference type="InterPro" id="IPR042176">
    <property type="entry name" value="Pantoate_ligase_C"/>
</dbReference>
<keyword evidence="7 9" id="KW-0067">ATP-binding</keyword>
<dbReference type="FunFam" id="3.30.1300.10:FF:000001">
    <property type="entry name" value="Pantothenate synthetase"/>
    <property type="match status" value="1"/>
</dbReference>
<evidence type="ECO:0000256" key="5">
    <source>
        <dbReference type="ARBA" id="ARBA00022655"/>
    </source>
</evidence>
<evidence type="ECO:0000256" key="2">
    <source>
        <dbReference type="ARBA" id="ARBA00009256"/>
    </source>
</evidence>
<comment type="miscellaneous">
    <text evidence="9">The reaction proceeds by a bi uni uni bi ping pong mechanism.</text>
</comment>
<feature type="binding site" evidence="9">
    <location>
        <begin position="147"/>
        <end position="150"/>
    </location>
    <ligand>
        <name>ATP</name>
        <dbReference type="ChEBI" id="CHEBI:30616"/>
    </ligand>
</feature>
<dbReference type="HAMAP" id="MF_00158">
    <property type="entry name" value="PanC"/>
    <property type="match status" value="1"/>
</dbReference>
<comment type="function">
    <text evidence="9">Catalyzes the condensation of pantoate with beta-alanine in an ATP-dependent reaction via a pantoyl-adenylate intermediate.</text>
</comment>
<dbReference type="InterPro" id="IPR003721">
    <property type="entry name" value="Pantoate_ligase"/>
</dbReference>
<evidence type="ECO:0000256" key="6">
    <source>
        <dbReference type="ARBA" id="ARBA00022741"/>
    </source>
</evidence>
<comment type="similarity">
    <text evidence="2 9">Belongs to the pantothenate synthetase family.</text>
</comment>
<feature type="active site" description="Proton donor" evidence="9">
    <location>
        <position position="37"/>
    </location>
</feature>
<dbReference type="NCBIfam" id="TIGR00125">
    <property type="entry name" value="cyt_tran_rel"/>
    <property type="match status" value="1"/>
</dbReference>
<comment type="subunit">
    <text evidence="9">Homodimer.</text>
</comment>
<keyword evidence="4 9" id="KW-0436">Ligase</keyword>
<feature type="binding site" evidence="9">
    <location>
        <begin position="184"/>
        <end position="187"/>
    </location>
    <ligand>
        <name>ATP</name>
        <dbReference type="ChEBI" id="CHEBI:30616"/>
    </ligand>
</feature>
<dbReference type="Gene3D" id="3.40.50.620">
    <property type="entry name" value="HUPs"/>
    <property type="match status" value="1"/>
</dbReference>
<dbReference type="Gene3D" id="3.30.1300.10">
    <property type="entry name" value="Pantoate-beta-alanine ligase, C-terminal domain"/>
    <property type="match status" value="1"/>
</dbReference>
<feature type="binding site" evidence="9">
    <location>
        <position position="176"/>
    </location>
    <ligand>
        <name>ATP</name>
        <dbReference type="ChEBI" id="CHEBI:30616"/>
    </ligand>
</feature>
<evidence type="ECO:0000256" key="1">
    <source>
        <dbReference type="ARBA" id="ARBA00004990"/>
    </source>
</evidence>
<dbReference type="NCBIfam" id="TIGR00018">
    <property type="entry name" value="panC"/>
    <property type="match status" value="1"/>
</dbReference>
<dbReference type="SUPFAM" id="SSF52374">
    <property type="entry name" value="Nucleotidylyl transferase"/>
    <property type="match status" value="1"/>
</dbReference>
<organism evidence="10 11">
    <name type="scientific">Neobacillus rhizophilus</name>
    <dbReference type="NCBI Taxonomy" id="2833579"/>
    <lineage>
        <taxon>Bacteria</taxon>
        <taxon>Bacillati</taxon>
        <taxon>Bacillota</taxon>
        <taxon>Bacilli</taxon>
        <taxon>Bacillales</taxon>
        <taxon>Bacillaceae</taxon>
        <taxon>Neobacillus</taxon>
    </lineage>
</organism>
<dbReference type="InterPro" id="IPR004821">
    <property type="entry name" value="Cyt_trans-like"/>
</dbReference>
<gene>
    <name evidence="9 10" type="primary">panC</name>
    <name evidence="10" type="ORF">KHA99_26005</name>
</gene>
<comment type="catalytic activity">
    <reaction evidence="8 9">
        <text>(R)-pantoate + beta-alanine + ATP = (R)-pantothenate + AMP + diphosphate + H(+)</text>
        <dbReference type="Rhea" id="RHEA:10912"/>
        <dbReference type="ChEBI" id="CHEBI:15378"/>
        <dbReference type="ChEBI" id="CHEBI:15980"/>
        <dbReference type="ChEBI" id="CHEBI:29032"/>
        <dbReference type="ChEBI" id="CHEBI:30616"/>
        <dbReference type="ChEBI" id="CHEBI:33019"/>
        <dbReference type="ChEBI" id="CHEBI:57966"/>
        <dbReference type="ChEBI" id="CHEBI:456215"/>
        <dbReference type="EC" id="6.3.2.1"/>
    </reaction>
</comment>
<keyword evidence="3 9" id="KW-0963">Cytoplasm</keyword>
<proteinExistence type="inferred from homology"/>
<keyword evidence="6 9" id="KW-0547">Nucleotide-binding</keyword>
<dbReference type="InterPro" id="IPR014729">
    <property type="entry name" value="Rossmann-like_a/b/a_fold"/>
</dbReference>
<evidence type="ECO:0000256" key="3">
    <source>
        <dbReference type="ARBA" id="ARBA00022490"/>
    </source>
</evidence>
<feature type="binding site" evidence="9">
    <location>
        <position position="61"/>
    </location>
    <ligand>
        <name>beta-alanine</name>
        <dbReference type="ChEBI" id="CHEBI:57966"/>
    </ligand>
</feature>
<dbReference type="EC" id="6.3.2.1" evidence="9"/>
<dbReference type="GO" id="GO:0015940">
    <property type="term" value="P:pantothenate biosynthetic process"/>
    <property type="evidence" value="ECO:0007669"/>
    <property type="project" value="UniProtKB-UniRule"/>
</dbReference>
<accession>A0A942UBW8</accession>
<reference evidence="10" key="1">
    <citation type="submission" date="2021-05" db="EMBL/GenBank/DDBJ databases">
        <title>Novel Bacillus species.</title>
        <authorList>
            <person name="Liu G."/>
        </authorList>
    </citation>
    <scope>NUCLEOTIDE SEQUENCE</scope>
    <source>
        <strain evidence="10">FJAT-49825</strain>
    </source>
</reference>
<evidence type="ECO:0000313" key="10">
    <source>
        <dbReference type="EMBL" id="MBS4215883.1"/>
    </source>
</evidence>
<dbReference type="CDD" id="cd00560">
    <property type="entry name" value="PanC"/>
    <property type="match status" value="1"/>
</dbReference>
<dbReference type="PANTHER" id="PTHR21299:SF1">
    <property type="entry name" value="PANTOATE--BETA-ALANINE LIGASE"/>
    <property type="match status" value="1"/>
</dbReference>